<protein>
    <submittedName>
        <fullName evidence="1">36148_t:CDS:1</fullName>
    </submittedName>
</protein>
<gene>
    <name evidence="1" type="ORF">GMARGA_LOCUS8465</name>
</gene>
<accession>A0ABN7UQ98</accession>
<keyword evidence="2" id="KW-1185">Reference proteome</keyword>
<evidence type="ECO:0000313" key="2">
    <source>
        <dbReference type="Proteomes" id="UP000789901"/>
    </source>
</evidence>
<proteinExistence type="predicted"/>
<comment type="caution">
    <text evidence="1">The sequence shown here is derived from an EMBL/GenBank/DDBJ whole genome shotgun (WGS) entry which is preliminary data.</text>
</comment>
<organism evidence="1 2">
    <name type="scientific">Gigaspora margarita</name>
    <dbReference type="NCBI Taxonomy" id="4874"/>
    <lineage>
        <taxon>Eukaryota</taxon>
        <taxon>Fungi</taxon>
        <taxon>Fungi incertae sedis</taxon>
        <taxon>Mucoromycota</taxon>
        <taxon>Glomeromycotina</taxon>
        <taxon>Glomeromycetes</taxon>
        <taxon>Diversisporales</taxon>
        <taxon>Gigasporaceae</taxon>
        <taxon>Gigaspora</taxon>
    </lineage>
</organism>
<dbReference type="EMBL" id="CAJVQB010004358">
    <property type="protein sequence ID" value="CAG8633629.1"/>
    <property type="molecule type" value="Genomic_DNA"/>
</dbReference>
<dbReference type="Proteomes" id="UP000789901">
    <property type="component" value="Unassembled WGS sequence"/>
</dbReference>
<sequence length="80" mass="9201">GVALAWNFVNEASKLGLSRQCLQETMFTGSKEQKDLCMQSLVYGFVPKSLYDRLQSKLTTPRLLRGGREAIYEDKVNREW</sequence>
<evidence type="ECO:0000313" key="1">
    <source>
        <dbReference type="EMBL" id="CAG8633629.1"/>
    </source>
</evidence>
<reference evidence="1 2" key="1">
    <citation type="submission" date="2021-06" db="EMBL/GenBank/DDBJ databases">
        <authorList>
            <person name="Kallberg Y."/>
            <person name="Tangrot J."/>
            <person name="Rosling A."/>
        </authorList>
    </citation>
    <scope>NUCLEOTIDE SEQUENCE [LARGE SCALE GENOMIC DNA]</scope>
    <source>
        <strain evidence="1 2">120-4 pot B 10/14</strain>
    </source>
</reference>
<feature type="non-terminal residue" evidence="1">
    <location>
        <position position="1"/>
    </location>
</feature>
<name>A0ABN7UQ98_GIGMA</name>